<feature type="transmembrane region" description="Helical" evidence="9">
    <location>
        <begin position="223"/>
        <end position="244"/>
    </location>
</feature>
<evidence type="ECO:0000313" key="10">
    <source>
        <dbReference type="EMBL" id="SMO38920.1"/>
    </source>
</evidence>
<dbReference type="EC" id="2.5.1.141" evidence="9"/>
<feature type="transmembrane region" description="Helical" evidence="9">
    <location>
        <begin position="51"/>
        <end position="78"/>
    </location>
</feature>
<dbReference type="InterPro" id="IPR000537">
    <property type="entry name" value="UbiA_prenyltransferase"/>
</dbReference>
<dbReference type="Gene3D" id="1.10.357.140">
    <property type="entry name" value="UbiA prenyltransferase"/>
    <property type="match status" value="1"/>
</dbReference>
<comment type="miscellaneous">
    <text evidence="9">Carbon 2 of the heme B porphyrin ring is defined according to the Fischer nomenclature.</text>
</comment>
<evidence type="ECO:0000256" key="4">
    <source>
        <dbReference type="ARBA" id="ARBA00022692"/>
    </source>
</evidence>
<feature type="transmembrane region" description="Helical" evidence="9">
    <location>
        <begin position="152"/>
        <end position="171"/>
    </location>
</feature>
<dbReference type="GO" id="GO:0048034">
    <property type="term" value="P:heme O biosynthetic process"/>
    <property type="evidence" value="ECO:0007669"/>
    <property type="project" value="UniProtKB-UniRule"/>
</dbReference>
<evidence type="ECO:0000256" key="9">
    <source>
        <dbReference type="HAMAP-Rule" id="MF_00154"/>
    </source>
</evidence>
<keyword evidence="5 9" id="KW-1133">Transmembrane helix</keyword>
<dbReference type="CDD" id="cd13957">
    <property type="entry name" value="PT_UbiA_Cox10"/>
    <property type="match status" value="1"/>
</dbReference>
<dbReference type="GO" id="GO:0008495">
    <property type="term" value="F:protoheme IX farnesyltransferase activity"/>
    <property type="evidence" value="ECO:0007669"/>
    <property type="project" value="UniProtKB-UniRule"/>
</dbReference>
<dbReference type="AlphaFoldDB" id="A0A521AWH3"/>
<keyword evidence="3 9" id="KW-0808">Transferase</keyword>
<gene>
    <name evidence="9" type="primary">ctaB</name>
    <name evidence="10" type="ORF">SAMN06265350_101475</name>
</gene>
<proteinExistence type="inferred from homology"/>
<keyword evidence="7 9" id="KW-0472">Membrane</keyword>
<feature type="transmembrane region" description="Helical" evidence="9">
    <location>
        <begin position="183"/>
        <end position="202"/>
    </location>
</feature>
<dbReference type="GO" id="GO:0005886">
    <property type="term" value="C:plasma membrane"/>
    <property type="evidence" value="ECO:0007669"/>
    <property type="project" value="UniProtKB-SubCell"/>
</dbReference>
<feature type="transmembrane region" description="Helical" evidence="9">
    <location>
        <begin position="279"/>
        <end position="298"/>
    </location>
</feature>
<dbReference type="OrthoDB" id="9814417at2"/>
<dbReference type="PANTHER" id="PTHR43448:SF2">
    <property type="entry name" value="PROTOHEME IX FARNESYLTRANSFERASE, MITOCHONDRIAL"/>
    <property type="match status" value="1"/>
</dbReference>
<keyword evidence="11" id="KW-1185">Reference proteome</keyword>
<dbReference type="InterPro" id="IPR006369">
    <property type="entry name" value="Protohaem_IX_farnesylTrfase"/>
</dbReference>
<feature type="transmembrane region" description="Helical" evidence="9">
    <location>
        <begin position="125"/>
        <end position="145"/>
    </location>
</feature>
<protein>
    <recommendedName>
        <fullName evidence="9">Protoheme IX farnesyltransferase</fullName>
        <ecNumber evidence="9">2.5.1.141</ecNumber>
    </recommendedName>
    <alternativeName>
        <fullName evidence="9">Heme B farnesyltransferase</fullName>
    </alternativeName>
    <alternativeName>
        <fullName evidence="9">Heme O synthase</fullName>
    </alternativeName>
</protein>
<evidence type="ECO:0000256" key="8">
    <source>
        <dbReference type="ARBA" id="ARBA00047690"/>
    </source>
</evidence>
<accession>A0A521AWH3</accession>
<evidence type="ECO:0000313" key="11">
    <source>
        <dbReference type="Proteomes" id="UP000315971"/>
    </source>
</evidence>
<name>A0A521AWH3_9SPHI</name>
<dbReference type="RefSeq" id="WP_142601117.1">
    <property type="nucleotide sequence ID" value="NZ_FXSZ01000001.1"/>
</dbReference>
<dbReference type="NCBIfam" id="TIGR01473">
    <property type="entry name" value="cyoE_ctaB"/>
    <property type="match status" value="1"/>
</dbReference>
<dbReference type="Pfam" id="PF01040">
    <property type="entry name" value="UbiA"/>
    <property type="match status" value="1"/>
</dbReference>
<keyword evidence="6 9" id="KW-0350">Heme biosynthesis</keyword>
<comment type="catalytic activity">
    <reaction evidence="8 9">
        <text>heme b + (2E,6E)-farnesyl diphosphate + H2O = Fe(II)-heme o + diphosphate</text>
        <dbReference type="Rhea" id="RHEA:28070"/>
        <dbReference type="ChEBI" id="CHEBI:15377"/>
        <dbReference type="ChEBI" id="CHEBI:33019"/>
        <dbReference type="ChEBI" id="CHEBI:60344"/>
        <dbReference type="ChEBI" id="CHEBI:60530"/>
        <dbReference type="ChEBI" id="CHEBI:175763"/>
        <dbReference type="EC" id="2.5.1.141"/>
    </reaction>
</comment>
<keyword evidence="2 9" id="KW-1003">Cell membrane</keyword>
<organism evidence="10 11">
    <name type="scientific">Solitalea koreensis</name>
    <dbReference type="NCBI Taxonomy" id="543615"/>
    <lineage>
        <taxon>Bacteria</taxon>
        <taxon>Pseudomonadati</taxon>
        <taxon>Bacteroidota</taxon>
        <taxon>Sphingobacteriia</taxon>
        <taxon>Sphingobacteriales</taxon>
        <taxon>Sphingobacteriaceae</taxon>
        <taxon>Solitalea</taxon>
    </lineage>
</organism>
<dbReference type="InterPro" id="IPR030470">
    <property type="entry name" value="UbiA_prenylTrfase_CS"/>
</dbReference>
<comment type="function">
    <text evidence="9">Converts heme B (protoheme IX) to heme O by substitution of the vinyl group on carbon 2 of heme B porphyrin ring with a hydroxyethyl farnesyl side group.</text>
</comment>
<comment type="pathway">
    <text evidence="9">Porphyrin-containing compound metabolism; heme O biosynthesis; heme O from protoheme: step 1/1.</text>
</comment>
<dbReference type="HAMAP" id="MF_00154">
    <property type="entry name" value="CyoE_CtaB"/>
    <property type="match status" value="1"/>
</dbReference>
<dbReference type="PROSITE" id="PS00943">
    <property type="entry name" value="UBIA"/>
    <property type="match status" value="1"/>
</dbReference>
<evidence type="ECO:0000256" key="7">
    <source>
        <dbReference type="ARBA" id="ARBA00023136"/>
    </source>
</evidence>
<dbReference type="PANTHER" id="PTHR43448">
    <property type="entry name" value="PROTOHEME IX FARNESYLTRANSFERASE, MITOCHONDRIAL"/>
    <property type="match status" value="1"/>
</dbReference>
<evidence type="ECO:0000256" key="6">
    <source>
        <dbReference type="ARBA" id="ARBA00023133"/>
    </source>
</evidence>
<dbReference type="InterPro" id="IPR044878">
    <property type="entry name" value="UbiA_sf"/>
</dbReference>
<feature type="transmembrane region" description="Helical" evidence="9">
    <location>
        <begin position="28"/>
        <end position="45"/>
    </location>
</feature>
<evidence type="ECO:0000256" key="1">
    <source>
        <dbReference type="ARBA" id="ARBA00004141"/>
    </source>
</evidence>
<dbReference type="EMBL" id="FXSZ01000001">
    <property type="protein sequence ID" value="SMO38920.1"/>
    <property type="molecule type" value="Genomic_DNA"/>
</dbReference>
<dbReference type="UniPathway" id="UPA00834">
    <property type="reaction ID" value="UER00712"/>
</dbReference>
<comment type="subcellular location">
    <subcellularLocation>
        <location evidence="9">Cell membrane</location>
        <topology evidence="9">Multi-pass membrane protein</topology>
    </subcellularLocation>
    <subcellularLocation>
        <location evidence="1">Membrane</location>
        <topology evidence="1">Multi-pass membrane protein</topology>
    </subcellularLocation>
</comment>
<dbReference type="Proteomes" id="UP000315971">
    <property type="component" value="Unassembled WGS sequence"/>
</dbReference>
<comment type="similarity">
    <text evidence="9">Belongs to the UbiA prenyltransferase family. Protoheme IX farnesyltransferase subfamily.</text>
</comment>
<dbReference type="GO" id="GO:0006784">
    <property type="term" value="P:heme A biosynthetic process"/>
    <property type="evidence" value="ECO:0007669"/>
    <property type="project" value="TreeGrafter"/>
</dbReference>
<sequence length="301" mass="33473">MLIEKTVKADLSTIVSAKLADYVQLVKMRLSLLVVFSAAISYMYASRGTEYINWSALVSLIIGGFLVTGSANTFNQVLERNLDKLMSRTQDRPLPSGRMNILEASIAGLIMGIVGILFLGYGVNYLTAFFGLFSLLSYSFVYTPLKQVTRLSVFIGAIPGAMPPLLGYVAFANHFGMEPGLLFAIQFMWQFPHFWAIAWVLEEDYSKAGFHLLPASSGRSKSSATWILVSNILLIPVSILPVYYNMAGNAYLIVTLILGVLFLYQAIRLYRLNDVKSALQLMFGSFLYLPIVQIMILINKL</sequence>
<evidence type="ECO:0000256" key="5">
    <source>
        <dbReference type="ARBA" id="ARBA00022989"/>
    </source>
</evidence>
<evidence type="ECO:0000256" key="2">
    <source>
        <dbReference type="ARBA" id="ARBA00022475"/>
    </source>
</evidence>
<keyword evidence="4 9" id="KW-0812">Transmembrane</keyword>
<feature type="transmembrane region" description="Helical" evidence="9">
    <location>
        <begin position="99"/>
        <end position="119"/>
    </location>
</feature>
<feature type="transmembrane region" description="Helical" evidence="9">
    <location>
        <begin position="250"/>
        <end position="267"/>
    </location>
</feature>
<evidence type="ECO:0000256" key="3">
    <source>
        <dbReference type="ARBA" id="ARBA00022679"/>
    </source>
</evidence>
<reference evidence="10 11" key="1">
    <citation type="submission" date="2017-05" db="EMBL/GenBank/DDBJ databases">
        <authorList>
            <person name="Varghese N."/>
            <person name="Submissions S."/>
        </authorList>
    </citation>
    <scope>NUCLEOTIDE SEQUENCE [LARGE SCALE GENOMIC DNA]</scope>
    <source>
        <strain evidence="10 11">DSM 21342</strain>
    </source>
</reference>